<comment type="caution">
    <text evidence="1">The sequence shown here is derived from an EMBL/GenBank/DDBJ whole genome shotgun (WGS) entry which is preliminary data.</text>
</comment>
<protein>
    <submittedName>
        <fullName evidence="1">Uncharacterized protein</fullName>
    </submittedName>
</protein>
<evidence type="ECO:0000313" key="2">
    <source>
        <dbReference type="Proteomes" id="UP001066276"/>
    </source>
</evidence>
<gene>
    <name evidence="1" type="ORF">NDU88_007201</name>
</gene>
<organism evidence="1 2">
    <name type="scientific">Pleurodeles waltl</name>
    <name type="common">Iberian ribbed newt</name>
    <dbReference type="NCBI Taxonomy" id="8319"/>
    <lineage>
        <taxon>Eukaryota</taxon>
        <taxon>Metazoa</taxon>
        <taxon>Chordata</taxon>
        <taxon>Craniata</taxon>
        <taxon>Vertebrata</taxon>
        <taxon>Euteleostomi</taxon>
        <taxon>Amphibia</taxon>
        <taxon>Batrachia</taxon>
        <taxon>Caudata</taxon>
        <taxon>Salamandroidea</taxon>
        <taxon>Salamandridae</taxon>
        <taxon>Pleurodelinae</taxon>
        <taxon>Pleurodeles</taxon>
    </lineage>
</organism>
<sequence length="75" mass="8490">MQTQMWTRCRRTSPHRDPCNLCDPTEEKGDTASERFRVLPEQRATEPRSHGAKFVVVRRETACAACAAIHLLAPP</sequence>
<name>A0AAV7VRU2_PLEWA</name>
<dbReference type="Proteomes" id="UP001066276">
    <property type="component" value="Chromosome 2_1"/>
</dbReference>
<dbReference type="AlphaFoldDB" id="A0AAV7VRU2"/>
<keyword evidence="2" id="KW-1185">Reference proteome</keyword>
<accession>A0AAV7VRU2</accession>
<proteinExistence type="predicted"/>
<reference evidence="1" key="1">
    <citation type="journal article" date="2022" name="bioRxiv">
        <title>Sequencing and chromosome-scale assembly of the giantPleurodeles waltlgenome.</title>
        <authorList>
            <person name="Brown T."/>
            <person name="Elewa A."/>
            <person name="Iarovenko S."/>
            <person name="Subramanian E."/>
            <person name="Araus A.J."/>
            <person name="Petzold A."/>
            <person name="Susuki M."/>
            <person name="Suzuki K.-i.T."/>
            <person name="Hayashi T."/>
            <person name="Toyoda A."/>
            <person name="Oliveira C."/>
            <person name="Osipova E."/>
            <person name="Leigh N.D."/>
            <person name="Simon A."/>
            <person name="Yun M.H."/>
        </authorList>
    </citation>
    <scope>NUCLEOTIDE SEQUENCE</scope>
    <source>
        <strain evidence="1">20211129_DDA</strain>
        <tissue evidence="1">Liver</tissue>
    </source>
</reference>
<dbReference type="EMBL" id="JANPWB010000003">
    <property type="protein sequence ID" value="KAJ1203414.1"/>
    <property type="molecule type" value="Genomic_DNA"/>
</dbReference>
<evidence type="ECO:0000313" key="1">
    <source>
        <dbReference type="EMBL" id="KAJ1203414.1"/>
    </source>
</evidence>